<keyword evidence="2 6" id="KW-0812">Transmembrane</keyword>
<dbReference type="InterPro" id="IPR011701">
    <property type="entry name" value="MFS"/>
</dbReference>
<feature type="transmembrane region" description="Helical" evidence="6">
    <location>
        <begin position="321"/>
        <end position="347"/>
    </location>
</feature>
<protein>
    <recommendedName>
        <fullName evidence="7">Major facilitator superfamily (MFS) profile domain-containing protein</fullName>
    </recommendedName>
</protein>
<keyword evidence="4 6" id="KW-0472">Membrane</keyword>
<evidence type="ECO:0000256" key="5">
    <source>
        <dbReference type="SAM" id="MobiDB-lite"/>
    </source>
</evidence>
<evidence type="ECO:0000313" key="9">
    <source>
        <dbReference type="Proteomes" id="UP001172673"/>
    </source>
</evidence>
<evidence type="ECO:0000256" key="2">
    <source>
        <dbReference type="ARBA" id="ARBA00022692"/>
    </source>
</evidence>
<comment type="caution">
    <text evidence="8">The sequence shown here is derived from an EMBL/GenBank/DDBJ whole genome shotgun (WGS) entry which is preliminary data.</text>
</comment>
<feature type="transmembrane region" description="Helical" evidence="6">
    <location>
        <begin position="288"/>
        <end position="309"/>
    </location>
</feature>
<feature type="compositionally biased region" description="Basic and acidic residues" evidence="5">
    <location>
        <begin position="627"/>
        <end position="638"/>
    </location>
</feature>
<evidence type="ECO:0000256" key="6">
    <source>
        <dbReference type="SAM" id="Phobius"/>
    </source>
</evidence>
<dbReference type="Proteomes" id="UP001172673">
    <property type="component" value="Unassembled WGS sequence"/>
</dbReference>
<accession>A0AA38XHM7</accession>
<feature type="region of interest" description="Disordered" evidence="5">
    <location>
        <begin position="565"/>
        <end position="638"/>
    </location>
</feature>
<dbReference type="GO" id="GO:0015174">
    <property type="term" value="F:basic amino acid transmembrane transporter activity"/>
    <property type="evidence" value="ECO:0007669"/>
    <property type="project" value="TreeGrafter"/>
</dbReference>
<dbReference type="EMBL" id="JAPDRK010000004">
    <property type="protein sequence ID" value="KAJ9613276.1"/>
    <property type="molecule type" value="Genomic_DNA"/>
</dbReference>
<feature type="compositionally biased region" description="Low complexity" evidence="5">
    <location>
        <begin position="601"/>
        <end position="623"/>
    </location>
</feature>
<dbReference type="Pfam" id="PF07690">
    <property type="entry name" value="MFS_1"/>
    <property type="match status" value="1"/>
</dbReference>
<dbReference type="FunFam" id="1.20.1720.10:FF:000024">
    <property type="entry name" value="MFS multidrug transporter, putative"/>
    <property type="match status" value="1"/>
</dbReference>
<feature type="transmembrane region" description="Helical" evidence="6">
    <location>
        <begin position="190"/>
        <end position="209"/>
    </location>
</feature>
<feature type="transmembrane region" description="Helical" evidence="6">
    <location>
        <begin position="533"/>
        <end position="552"/>
    </location>
</feature>
<evidence type="ECO:0000313" key="8">
    <source>
        <dbReference type="EMBL" id="KAJ9613276.1"/>
    </source>
</evidence>
<sequence length="638" mass="68468">MIKNDVKVLPTDRMATADHVHEDGAETTESQTDERTALLSKGSDAKHPNVPYRDVISGRRFHFLFWSIIFGCTIAFFDTTLMASSHPVITSYFNASNAASWLSTVFYLTSTVTQPVFGRVSDTIGRRPVLLFAIVMFFTSTAWCGAAVDIGSFIAARAVSGIGAGGVVSLASILTSDMVKIEYRGIYQSYYNLAYGVGNGLGAALGGFLCDKLGWRAAFYIQLPFIGVYGVLAVLSCPDDLGPNLAKTQGKTIREAFKSFDAYGTIGMILTVSGLILGVNLGGNVFSWTHPIVICSLVLAVMAGIGLVFVEHRAERPILPLRLFTTIPVANVIGSNFVASMTVNAVIFNVPLYLQAVRQTSPTVSGFYLFPPLVGASITAIASGVYITVTRRMKPPMIIGSISALGGAIAVTCLGADTPIRLVPWLIPFVSVGQGFFFPAATIAVLALNNQEDQAVATTTLGLVRSLGSILGVALSSWILQNALPIYLNKYVTAPDAATKERIIRSARESIRSIHNLDPKHKTQVIEAYASSLRATFVAAIIFATISAMLILPARIPNLQSQADMDEPEDGVFLPEDMPGDESTSSDEDDDEQALLATPARTITRTTTGGTSRSRTLSRRSTSFGEPIERRASFDISI</sequence>
<feature type="transmembrane region" description="Helical" evidence="6">
    <location>
        <begin position="262"/>
        <end position="282"/>
    </location>
</feature>
<keyword evidence="9" id="KW-1185">Reference proteome</keyword>
<dbReference type="InterPro" id="IPR036259">
    <property type="entry name" value="MFS_trans_sf"/>
</dbReference>
<evidence type="ECO:0000256" key="1">
    <source>
        <dbReference type="ARBA" id="ARBA00004141"/>
    </source>
</evidence>
<feature type="transmembrane region" description="Helical" evidence="6">
    <location>
        <begin position="367"/>
        <end position="389"/>
    </location>
</feature>
<feature type="transmembrane region" description="Helical" evidence="6">
    <location>
        <begin position="154"/>
        <end position="178"/>
    </location>
</feature>
<feature type="transmembrane region" description="Helical" evidence="6">
    <location>
        <begin position="63"/>
        <end position="86"/>
    </location>
</feature>
<organism evidence="8 9">
    <name type="scientific">Cladophialophora chaetospira</name>
    <dbReference type="NCBI Taxonomy" id="386627"/>
    <lineage>
        <taxon>Eukaryota</taxon>
        <taxon>Fungi</taxon>
        <taxon>Dikarya</taxon>
        <taxon>Ascomycota</taxon>
        <taxon>Pezizomycotina</taxon>
        <taxon>Eurotiomycetes</taxon>
        <taxon>Chaetothyriomycetidae</taxon>
        <taxon>Chaetothyriales</taxon>
        <taxon>Herpotrichiellaceae</taxon>
        <taxon>Cladophialophora</taxon>
    </lineage>
</organism>
<dbReference type="PANTHER" id="PTHR23501">
    <property type="entry name" value="MAJOR FACILITATOR SUPERFAMILY"/>
    <property type="match status" value="1"/>
</dbReference>
<feature type="compositionally biased region" description="Acidic residues" evidence="5">
    <location>
        <begin position="578"/>
        <end position="593"/>
    </location>
</feature>
<feature type="domain" description="Major facilitator superfamily (MFS) profile" evidence="7">
    <location>
        <begin position="64"/>
        <end position="556"/>
    </location>
</feature>
<keyword evidence="3 6" id="KW-1133">Transmembrane helix</keyword>
<proteinExistence type="predicted"/>
<feature type="transmembrane region" description="Helical" evidence="6">
    <location>
        <begin position="460"/>
        <end position="480"/>
    </location>
</feature>
<feature type="transmembrane region" description="Helical" evidence="6">
    <location>
        <begin position="221"/>
        <end position="241"/>
    </location>
</feature>
<dbReference type="AlphaFoldDB" id="A0AA38XHM7"/>
<dbReference type="Gene3D" id="1.20.1250.20">
    <property type="entry name" value="MFS general substrate transporter like domains"/>
    <property type="match status" value="2"/>
</dbReference>
<evidence type="ECO:0000259" key="7">
    <source>
        <dbReference type="PROSITE" id="PS50850"/>
    </source>
</evidence>
<feature type="transmembrane region" description="Helical" evidence="6">
    <location>
        <begin position="129"/>
        <end position="148"/>
    </location>
</feature>
<dbReference type="SUPFAM" id="SSF103473">
    <property type="entry name" value="MFS general substrate transporter"/>
    <property type="match status" value="1"/>
</dbReference>
<dbReference type="PROSITE" id="PS50850">
    <property type="entry name" value="MFS"/>
    <property type="match status" value="1"/>
</dbReference>
<feature type="transmembrane region" description="Helical" evidence="6">
    <location>
        <begin position="422"/>
        <end position="448"/>
    </location>
</feature>
<comment type="subcellular location">
    <subcellularLocation>
        <location evidence="1">Membrane</location>
        <topology evidence="1">Multi-pass membrane protein</topology>
    </subcellularLocation>
</comment>
<gene>
    <name evidence="8" type="ORF">H2200_003218</name>
</gene>
<dbReference type="GO" id="GO:0000329">
    <property type="term" value="C:fungal-type vacuole membrane"/>
    <property type="evidence" value="ECO:0007669"/>
    <property type="project" value="TreeGrafter"/>
</dbReference>
<dbReference type="PANTHER" id="PTHR23501:SF67">
    <property type="entry name" value="MFS MULTIDRUG EFFLUX TRANSPORTER (EUROFUNG)"/>
    <property type="match status" value="1"/>
</dbReference>
<name>A0AA38XHM7_9EURO</name>
<feature type="transmembrane region" description="Helical" evidence="6">
    <location>
        <begin position="98"/>
        <end position="117"/>
    </location>
</feature>
<reference evidence="8" key="1">
    <citation type="submission" date="2022-10" db="EMBL/GenBank/DDBJ databases">
        <title>Culturing micro-colonial fungi from biological soil crusts in the Mojave desert and describing Neophaeococcomyces mojavensis, and introducing the new genera and species Taxawa tesnikishii.</title>
        <authorList>
            <person name="Kurbessoian T."/>
            <person name="Stajich J.E."/>
        </authorList>
    </citation>
    <scope>NUCLEOTIDE SEQUENCE</scope>
    <source>
        <strain evidence="8">TK_41</strain>
    </source>
</reference>
<evidence type="ECO:0000256" key="3">
    <source>
        <dbReference type="ARBA" id="ARBA00022989"/>
    </source>
</evidence>
<feature type="region of interest" description="Disordered" evidence="5">
    <location>
        <begin position="17"/>
        <end position="43"/>
    </location>
</feature>
<dbReference type="InterPro" id="IPR020846">
    <property type="entry name" value="MFS_dom"/>
</dbReference>
<feature type="transmembrane region" description="Helical" evidence="6">
    <location>
        <begin position="396"/>
        <end position="416"/>
    </location>
</feature>
<evidence type="ECO:0000256" key="4">
    <source>
        <dbReference type="ARBA" id="ARBA00023136"/>
    </source>
</evidence>